<dbReference type="Proteomes" id="UP000030014">
    <property type="component" value="Unassembled WGS sequence"/>
</dbReference>
<protein>
    <submittedName>
        <fullName evidence="3">DNA-binding protein</fullName>
    </submittedName>
</protein>
<dbReference type="SUPFAM" id="SSF47413">
    <property type="entry name" value="lambda repressor-like DNA-binding domains"/>
    <property type="match status" value="1"/>
</dbReference>
<dbReference type="PROSITE" id="PS50943">
    <property type="entry name" value="HTH_CROC1"/>
    <property type="match status" value="1"/>
</dbReference>
<name>A0A0A0IHB6_CLOBO</name>
<dbReference type="InterPro" id="IPR001387">
    <property type="entry name" value="Cro/C1-type_HTH"/>
</dbReference>
<dbReference type="InterPro" id="IPR052345">
    <property type="entry name" value="Rad_response_metalloprotease"/>
</dbReference>
<evidence type="ECO:0000259" key="2">
    <source>
        <dbReference type="PROSITE" id="PS50943"/>
    </source>
</evidence>
<evidence type="ECO:0000313" key="4">
    <source>
        <dbReference type="Proteomes" id="UP000030014"/>
    </source>
</evidence>
<dbReference type="Gene3D" id="1.10.10.2910">
    <property type="match status" value="1"/>
</dbReference>
<dbReference type="SMART" id="SM00530">
    <property type="entry name" value="HTH_XRE"/>
    <property type="match status" value="1"/>
</dbReference>
<dbReference type="CDD" id="cd00093">
    <property type="entry name" value="HTH_XRE"/>
    <property type="match status" value="1"/>
</dbReference>
<evidence type="ECO:0000313" key="3">
    <source>
        <dbReference type="EMBL" id="KGN00373.1"/>
    </source>
</evidence>
<dbReference type="Pfam" id="PF06114">
    <property type="entry name" value="Peptidase_M78"/>
    <property type="match status" value="1"/>
</dbReference>
<gene>
    <name evidence="3" type="ORF">Z955_03870</name>
</gene>
<dbReference type="InterPro" id="IPR010982">
    <property type="entry name" value="Lambda_DNA-bd_dom_sf"/>
</dbReference>
<dbReference type="AlphaFoldDB" id="A0A0A0IHB6"/>
<organism evidence="3 4">
    <name type="scientific">Clostridium botulinum C/D str. DC5</name>
    <dbReference type="NCBI Taxonomy" id="1443128"/>
    <lineage>
        <taxon>Bacteria</taxon>
        <taxon>Bacillati</taxon>
        <taxon>Bacillota</taxon>
        <taxon>Clostridia</taxon>
        <taxon>Eubacteriales</taxon>
        <taxon>Clostridiaceae</taxon>
        <taxon>Clostridium</taxon>
    </lineage>
</organism>
<comment type="caution">
    <text evidence="3">The sequence shown here is derived from an EMBL/GenBank/DDBJ whole genome shotgun (WGS) entry which is preliminary data.</text>
</comment>
<dbReference type="Gene3D" id="1.10.260.40">
    <property type="entry name" value="lambda repressor-like DNA-binding domains"/>
    <property type="match status" value="1"/>
</dbReference>
<keyword evidence="3" id="KW-0238">DNA-binding</keyword>
<sequence length="385" mass="44796">MIKNKKFNGKRLQIARIYRGKTIVELAKDIGVSKQAISQFENGLTSPQFDTLMNIVDTLKFPREYFFQEDKIDIRLGNTYFRAHAKMTKKDENKQKEKVKFIGKLYNFLNEYIEFPELNIPEFEEKMSIEDKAIKLREYWELGEEPVKDIVYILEKNGIIVTSMNMESEEIDAFTQQQIIDNKKNFIIVLGSDKGSATRRQFSAAHELAHIIMHDGFINLEELTNEEIRNMENDAHTFAAAFLLPRNAFIKDVSLYPTNLEYYKQLKKKWRTSISAMLVRANHLGVLSYNSYQNMMKKMSKLGWRKEEPLDDSLIMSKPTVLKRAVNILIDNDILNPNEILMELSNRELSLPAEEIENLLGLDKGTLTLKHDEISNKIIEISVKK</sequence>
<accession>A0A0A0IHB6</accession>
<dbReference type="Pfam" id="PF01381">
    <property type="entry name" value="HTH_3"/>
    <property type="match status" value="1"/>
</dbReference>
<comment type="similarity">
    <text evidence="1">Belongs to the short-chain fatty acyl-CoA assimilation regulator (ScfR) family.</text>
</comment>
<dbReference type="PANTHER" id="PTHR43236:SF1">
    <property type="entry name" value="BLL7220 PROTEIN"/>
    <property type="match status" value="1"/>
</dbReference>
<reference evidence="3 4" key="1">
    <citation type="submission" date="2014-01" db="EMBL/GenBank/DDBJ databases">
        <title>Plasmidome dynamics in the species complex Clostridium novyi sensu lato converts strains of independent lineages into distinctly different pathogens.</title>
        <authorList>
            <person name="Skarin H."/>
            <person name="Segerman B."/>
        </authorList>
    </citation>
    <scope>NUCLEOTIDE SEQUENCE [LARGE SCALE GENOMIC DNA]</scope>
    <source>
        <strain evidence="3 4">DC5</strain>
    </source>
</reference>
<feature type="domain" description="HTH cro/C1-type" evidence="2">
    <location>
        <begin position="12"/>
        <end position="66"/>
    </location>
</feature>
<dbReference type="PANTHER" id="PTHR43236">
    <property type="entry name" value="ANTITOXIN HIGA1"/>
    <property type="match status" value="1"/>
</dbReference>
<dbReference type="EMBL" id="JDRY01000022">
    <property type="protein sequence ID" value="KGN00373.1"/>
    <property type="molecule type" value="Genomic_DNA"/>
</dbReference>
<evidence type="ECO:0000256" key="1">
    <source>
        <dbReference type="ARBA" id="ARBA00007227"/>
    </source>
</evidence>
<dbReference type="GO" id="GO:0003677">
    <property type="term" value="F:DNA binding"/>
    <property type="evidence" value="ECO:0007669"/>
    <property type="project" value="UniProtKB-KW"/>
</dbReference>
<dbReference type="InterPro" id="IPR010359">
    <property type="entry name" value="IrrE_HExxH"/>
</dbReference>
<proteinExistence type="inferred from homology"/>